<dbReference type="KEGG" id="vg:26648602"/>
<protein>
    <submittedName>
        <fullName evidence="1">Uncharacterized protein</fullName>
    </submittedName>
</protein>
<name>A0A0S2MV69_9CAUD</name>
<evidence type="ECO:0000313" key="1">
    <source>
        <dbReference type="EMBL" id="ALO79830.1"/>
    </source>
</evidence>
<proteinExistence type="predicted"/>
<keyword evidence="2" id="KW-1185">Reference proteome</keyword>
<dbReference type="EMBL" id="KT970645">
    <property type="protein sequence ID" value="ALO79830.1"/>
    <property type="molecule type" value="Genomic_DNA"/>
</dbReference>
<gene>
    <name evidence="1" type="ORF">XO28_0050</name>
</gene>
<dbReference type="Proteomes" id="UP000203057">
    <property type="component" value="Segment"/>
</dbReference>
<organism evidence="1 2">
    <name type="scientific">Bacillus phage phi4J1</name>
    <dbReference type="NCBI Taxonomy" id="1643326"/>
    <lineage>
        <taxon>Viruses</taxon>
        <taxon>Duplodnaviria</taxon>
        <taxon>Heunggongvirae</taxon>
        <taxon>Uroviricota</taxon>
        <taxon>Caudoviricetes</taxon>
        <taxon>Rockvillevirus</taxon>
        <taxon>Rockvillevirus phi4J1</taxon>
    </lineage>
</organism>
<accession>A0A0S2MV69</accession>
<dbReference type="RefSeq" id="YP_009218183.1">
    <property type="nucleotide sequence ID" value="NC_029008.1"/>
</dbReference>
<reference evidence="1 2" key="1">
    <citation type="submission" date="2015-10" db="EMBL/GenBank/DDBJ databases">
        <title>Whole Genome sequencing of Bacillus ACT Group Temperature Bacteriophages.</title>
        <authorList>
            <person name="Fouts D.E."/>
            <person name="Rasko D.A."/>
            <person name="Cer R.R."/>
            <person name="Jiang L."/>
            <person name="Fedorova N.B."/>
            <person name="Shvartsbeyn A."/>
            <person name="Read T.D."/>
            <person name="Gill S.R."/>
            <person name="Klumpp J."/>
            <person name="Calendar R."/>
        </authorList>
    </citation>
    <scope>NUCLEOTIDE SEQUENCE [LARGE SCALE GENOMIC DNA]</scope>
</reference>
<evidence type="ECO:0000313" key="2">
    <source>
        <dbReference type="Proteomes" id="UP000203057"/>
    </source>
</evidence>
<sequence>MKEIVRVAIDLEILEDLDGVDLKDRIIEGVCDQMQDVNYTLLSVEIVD</sequence>
<dbReference type="GeneID" id="26648602"/>